<dbReference type="AlphaFoldDB" id="A0A090QSL2"/>
<feature type="chain" id="PRO_5001863586" description="Lipoprotein" evidence="1">
    <location>
        <begin position="25"/>
        <end position="119"/>
    </location>
</feature>
<keyword evidence="1" id="KW-0732">Signal</keyword>
<gene>
    <name evidence="2" type="ORF">JCM19237_1815</name>
</gene>
<comment type="caution">
    <text evidence="2">The sequence shown here is derived from an EMBL/GenBank/DDBJ whole genome shotgun (WGS) entry which is preliminary data.</text>
</comment>
<dbReference type="Proteomes" id="UP000029227">
    <property type="component" value="Unassembled WGS sequence"/>
</dbReference>
<dbReference type="EMBL" id="BBMN01000010">
    <property type="protein sequence ID" value="GAL06170.1"/>
    <property type="molecule type" value="Genomic_DNA"/>
</dbReference>
<organism evidence="2 3">
    <name type="scientific">Photobacterium aphoticum</name>
    <dbReference type="NCBI Taxonomy" id="754436"/>
    <lineage>
        <taxon>Bacteria</taxon>
        <taxon>Pseudomonadati</taxon>
        <taxon>Pseudomonadota</taxon>
        <taxon>Gammaproteobacteria</taxon>
        <taxon>Vibrionales</taxon>
        <taxon>Vibrionaceae</taxon>
        <taxon>Photobacterium</taxon>
    </lineage>
</organism>
<proteinExistence type="predicted"/>
<evidence type="ECO:0008006" key="4">
    <source>
        <dbReference type="Google" id="ProtNLM"/>
    </source>
</evidence>
<reference evidence="2 3" key="1">
    <citation type="journal article" date="2014" name="Genome Announc.">
        <title>Draft Genome Sequences of Two Vibrionaceae Species, Vibrio ponticus C121 and Photobacterium aphoticum C119, Isolated as Coral Reef Microbiota.</title>
        <authorList>
            <person name="Al-saari N."/>
            <person name="Meirelles P.M."/>
            <person name="Mino S."/>
            <person name="Suda W."/>
            <person name="Oshima K."/>
            <person name="Hattori M."/>
            <person name="Ohkuma M."/>
            <person name="Thompson F.L."/>
            <person name="Gomez-Gil B."/>
            <person name="Sawabe T."/>
            <person name="Sawabe T."/>
        </authorList>
    </citation>
    <scope>NUCLEOTIDE SEQUENCE [LARGE SCALE GENOMIC DNA]</scope>
    <source>
        <strain evidence="2 3">JCM 19237</strain>
    </source>
</reference>
<name>A0A090QSL2_9GAMM</name>
<feature type="signal peptide" evidence="1">
    <location>
        <begin position="1"/>
        <end position="24"/>
    </location>
</feature>
<protein>
    <recommendedName>
        <fullName evidence="4">Lipoprotein</fullName>
    </recommendedName>
</protein>
<accession>A0A090QSL2</accession>
<evidence type="ECO:0000313" key="2">
    <source>
        <dbReference type="EMBL" id="GAL06170.1"/>
    </source>
</evidence>
<evidence type="ECO:0000256" key="1">
    <source>
        <dbReference type="SAM" id="SignalP"/>
    </source>
</evidence>
<sequence>MTMKSLSLSTVAIALTLALTGCHSDDLTSESIPSIPLEPSIPTTPEPVEIQYGKIIDKWTYPMVLTAEEREKDIYQAVLEKRHDAGRSAQASMVRDQPITCGRPMCWSVMMLARYITRI</sequence>
<evidence type="ECO:0000313" key="3">
    <source>
        <dbReference type="Proteomes" id="UP000029227"/>
    </source>
</evidence>
<dbReference type="STRING" id="754436.JCM19237_1815"/>
<dbReference type="PROSITE" id="PS51257">
    <property type="entry name" value="PROKAR_LIPOPROTEIN"/>
    <property type="match status" value="1"/>
</dbReference>